<evidence type="ECO:0000313" key="4">
    <source>
        <dbReference type="EMBL" id="TWW72669.1"/>
    </source>
</evidence>
<dbReference type="SMART" id="SM00408">
    <property type="entry name" value="IGc2"/>
    <property type="match status" value="1"/>
</dbReference>
<sequence length="391" mass="42012">MHRFLAQLISIQAEPPSKQGLPAALLGPGPCAEQRRRCAHASLPRQTLPRPEPRCHWITLIPAVSEDASSCKSTHMNLPDGKEDGALPAKSFASLFITAATSEDIFTLLLLLLLTTPPSPPLASPCEGRHHSVAASPSSADPLLPNSRALMSSRRTAYHVTNPESDSSGAMSLLGAAGTPIQPGRPVLRPCLSPSPLWMLLSFIFFITSHFSCICGAPAPPKFTKIPTDQIGVSGGVASFVCQASGSPKPVVYWNKKGKKVNSQRIETIEFDEGAGAVLRIQPLRAPRDENTYECVARNSEGEVSVTAKLAIIRDPGPGRDSRARLCQPVPARWRTLSKSRKEKREERLNKCDGGRGGEENGVAAGGVRAVGSWQGWMQREQTPVHLVAPP</sequence>
<name>A0A5C6P188_9TELE</name>
<gene>
    <name evidence="4" type="ORF">D4764_15G0000630</name>
</gene>
<dbReference type="PANTHER" id="PTHR10075">
    <property type="entry name" value="BASIGIN RELATED"/>
    <property type="match status" value="1"/>
</dbReference>
<keyword evidence="4" id="KW-0675">Receptor</keyword>
<evidence type="ECO:0000313" key="5">
    <source>
        <dbReference type="Proteomes" id="UP000324091"/>
    </source>
</evidence>
<dbReference type="InterPro" id="IPR036179">
    <property type="entry name" value="Ig-like_dom_sf"/>
</dbReference>
<proteinExistence type="predicted"/>
<dbReference type="PANTHER" id="PTHR10075:SF14">
    <property type="entry name" value="CELL ADHESION MOLECULE DSCAM2-RELATED"/>
    <property type="match status" value="1"/>
</dbReference>
<accession>A0A5C6P188</accession>
<organism evidence="4 5">
    <name type="scientific">Takifugu flavidus</name>
    <name type="common">sansaifugu</name>
    <dbReference type="NCBI Taxonomy" id="433684"/>
    <lineage>
        <taxon>Eukaryota</taxon>
        <taxon>Metazoa</taxon>
        <taxon>Chordata</taxon>
        <taxon>Craniata</taxon>
        <taxon>Vertebrata</taxon>
        <taxon>Euteleostomi</taxon>
        <taxon>Actinopterygii</taxon>
        <taxon>Neopterygii</taxon>
        <taxon>Teleostei</taxon>
        <taxon>Neoteleostei</taxon>
        <taxon>Acanthomorphata</taxon>
        <taxon>Eupercaria</taxon>
        <taxon>Tetraodontiformes</taxon>
        <taxon>Tetradontoidea</taxon>
        <taxon>Tetraodontidae</taxon>
        <taxon>Takifugu</taxon>
    </lineage>
</organism>
<dbReference type="InterPro" id="IPR003598">
    <property type="entry name" value="Ig_sub2"/>
</dbReference>
<dbReference type="Proteomes" id="UP000324091">
    <property type="component" value="Chromosome 15"/>
</dbReference>
<comment type="caution">
    <text evidence="4">The sequence shown here is derived from an EMBL/GenBank/DDBJ whole genome shotgun (WGS) entry which is preliminary data.</text>
</comment>
<evidence type="ECO:0000256" key="2">
    <source>
        <dbReference type="SAM" id="MobiDB-lite"/>
    </source>
</evidence>
<keyword evidence="1" id="KW-0393">Immunoglobulin domain</keyword>
<protein>
    <submittedName>
        <fullName evidence="4">Receptor-type tyrosine-protein phosphatase S</fullName>
    </submittedName>
</protein>
<evidence type="ECO:0000259" key="3">
    <source>
        <dbReference type="PROSITE" id="PS50835"/>
    </source>
</evidence>
<dbReference type="InterPro" id="IPR013783">
    <property type="entry name" value="Ig-like_fold"/>
</dbReference>
<dbReference type="InterPro" id="IPR003599">
    <property type="entry name" value="Ig_sub"/>
</dbReference>
<dbReference type="FunFam" id="2.60.40.10:FF:000023">
    <property type="entry name" value="receptor-type tyrosine-protein phosphatase delta isoform X2"/>
    <property type="match status" value="1"/>
</dbReference>
<dbReference type="EMBL" id="RHFK02000007">
    <property type="protein sequence ID" value="TWW72669.1"/>
    <property type="molecule type" value="Genomic_DNA"/>
</dbReference>
<keyword evidence="5" id="KW-1185">Reference proteome</keyword>
<dbReference type="Pfam" id="PF07679">
    <property type="entry name" value="I-set"/>
    <property type="match status" value="1"/>
</dbReference>
<feature type="region of interest" description="Disordered" evidence="2">
    <location>
        <begin position="337"/>
        <end position="365"/>
    </location>
</feature>
<dbReference type="AlphaFoldDB" id="A0A5C6P188"/>
<dbReference type="InterPro" id="IPR013098">
    <property type="entry name" value="Ig_I-set"/>
</dbReference>
<dbReference type="InterPro" id="IPR007110">
    <property type="entry name" value="Ig-like_dom"/>
</dbReference>
<reference evidence="4 5" key="1">
    <citation type="submission" date="2019-04" db="EMBL/GenBank/DDBJ databases">
        <title>Chromosome genome assembly for Takifugu flavidus.</title>
        <authorList>
            <person name="Xiao S."/>
        </authorList>
    </citation>
    <scope>NUCLEOTIDE SEQUENCE [LARGE SCALE GENOMIC DNA]</scope>
    <source>
        <strain evidence="4">HTHZ2018</strain>
        <tissue evidence="4">Muscle</tissue>
    </source>
</reference>
<feature type="compositionally biased region" description="Basic and acidic residues" evidence="2">
    <location>
        <begin position="343"/>
        <end position="359"/>
    </location>
</feature>
<dbReference type="PROSITE" id="PS50835">
    <property type="entry name" value="IG_LIKE"/>
    <property type="match status" value="1"/>
</dbReference>
<feature type="domain" description="Ig-like" evidence="3">
    <location>
        <begin position="221"/>
        <end position="311"/>
    </location>
</feature>
<evidence type="ECO:0000256" key="1">
    <source>
        <dbReference type="ARBA" id="ARBA00023319"/>
    </source>
</evidence>
<dbReference type="SMART" id="SM00409">
    <property type="entry name" value="IG"/>
    <property type="match status" value="1"/>
</dbReference>
<dbReference type="Gene3D" id="2.60.40.10">
    <property type="entry name" value="Immunoglobulins"/>
    <property type="match status" value="1"/>
</dbReference>
<dbReference type="SUPFAM" id="SSF48726">
    <property type="entry name" value="Immunoglobulin"/>
    <property type="match status" value="1"/>
</dbReference>